<comment type="caution">
    <text evidence="7">The sequence shown here is derived from an EMBL/GenBank/DDBJ whole genome shotgun (WGS) entry which is preliminary data.</text>
</comment>
<dbReference type="SUPFAM" id="SSF48452">
    <property type="entry name" value="TPR-like"/>
    <property type="match status" value="1"/>
</dbReference>
<dbReference type="PANTHER" id="PTHR43096:SF52">
    <property type="entry name" value="DNAJ HOMOLOG 1, MITOCHONDRIAL-RELATED"/>
    <property type="match status" value="1"/>
</dbReference>
<dbReference type="PROSITE" id="PS50005">
    <property type="entry name" value="TPR"/>
    <property type="match status" value="1"/>
</dbReference>
<evidence type="ECO:0000256" key="4">
    <source>
        <dbReference type="PROSITE-ProRule" id="PRU00339"/>
    </source>
</evidence>
<dbReference type="CDD" id="cd06257">
    <property type="entry name" value="DnaJ"/>
    <property type="match status" value="1"/>
</dbReference>
<keyword evidence="2" id="KW-0346">Stress response</keyword>
<dbReference type="InterPro" id="IPR011990">
    <property type="entry name" value="TPR-like_helical_dom_sf"/>
</dbReference>
<name>A0ABW3ZUI7_9BACI</name>
<dbReference type="Pfam" id="PF14559">
    <property type="entry name" value="TPR_19"/>
    <property type="match status" value="1"/>
</dbReference>
<dbReference type="Gene3D" id="1.10.287.110">
    <property type="entry name" value="DnaJ domain"/>
    <property type="match status" value="1"/>
</dbReference>
<keyword evidence="4" id="KW-0802">TPR repeat</keyword>
<keyword evidence="3" id="KW-0143">Chaperone</keyword>
<accession>A0ABW3ZUI7</accession>
<dbReference type="Gene3D" id="1.25.40.10">
    <property type="entry name" value="Tetratricopeptide repeat domain"/>
    <property type="match status" value="1"/>
</dbReference>
<dbReference type="RefSeq" id="WP_382400247.1">
    <property type="nucleotide sequence ID" value="NZ_JBHTNH010000023.1"/>
</dbReference>
<evidence type="ECO:0000256" key="1">
    <source>
        <dbReference type="ARBA" id="ARBA00022705"/>
    </source>
</evidence>
<dbReference type="PROSITE" id="PS50076">
    <property type="entry name" value="DNAJ_2"/>
    <property type="match status" value="1"/>
</dbReference>
<dbReference type="InterPro" id="IPR001623">
    <property type="entry name" value="DnaJ_domain"/>
</dbReference>
<dbReference type="InterPro" id="IPR019734">
    <property type="entry name" value="TPR_rpt"/>
</dbReference>
<sequence length="413" mass="48894">MANKEQSYYKMLGTTANISQRRIKEKYIEAVKKHPPETDPEQFEKIREAYETLKDPIKRKQYDISRKYGGKIEKMLEEAAHYIFRENYQKAAEIYDDVLQVDPDNFAGQTGLMFCAVHLGNLDKAYQMLEKSLTSSVFEEDEMLTPAMIYGTFGKLLIEKNYLNEAVEILEQGLGRISEDVHKVTETLAAAYMLTGDDERALQTAEQNLPTENDQSIDDLDAYVAWIYIILQTDSWSKLSKVQSRFRKYLKNLQDEEEQEEAFYELIAEYEEMYDQQRYRPAEVFIDFAKAVKPEHEDIKDELKEIKRLARVEKEFQRLLKDDSIFPMVLYYTVQWYFDDRTHPFVMEMEEGFTKDIIDELEEETEYFAAGILKLQKTYPALYARFKPEWNELYTTLTKDFNRETKRGLKKLM</sequence>
<dbReference type="Pfam" id="PF00226">
    <property type="entry name" value="DnaJ"/>
    <property type="match status" value="1"/>
</dbReference>
<keyword evidence="1" id="KW-0235">DNA replication</keyword>
<evidence type="ECO:0000313" key="8">
    <source>
        <dbReference type="Proteomes" id="UP001597178"/>
    </source>
</evidence>
<reference evidence="8" key="1">
    <citation type="journal article" date="2019" name="Int. J. Syst. Evol. Microbiol.">
        <title>The Global Catalogue of Microorganisms (GCM) 10K type strain sequencing project: providing services to taxonomists for standard genome sequencing and annotation.</title>
        <authorList>
            <consortium name="The Broad Institute Genomics Platform"/>
            <consortium name="The Broad Institute Genome Sequencing Center for Infectious Disease"/>
            <person name="Wu L."/>
            <person name="Ma J."/>
        </authorList>
    </citation>
    <scope>NUCLEOTIDE SEQUENCE [LARGE SCALE GENOMIC DNA]</scope>
    <source>
        <strain evidence="8">CCUG 54822</strain>
    </source>
</reference>
<dbReference type="PROSITE" id="PS00636">
    <property type="entry name" value="DNAJ_1"/>
    <property type="match status" value="1"/>
</dbReference>
<dbReference type="InterPro" id="IPR018253">
    <property type="entry name" value="DnaJ_domain_CS"/>
</dbReference>
<evidence type="ECO:0000256" key="2">
    <source>
        <dbReference type="ARBA" id="ARBA00023016"/>
    </source>
</evidence>
<dbReference type="Proteomes" id="UP001597178">
    <property type="component" value="Unassembled WGS sequence"/>
</dbReference>
<organism evidence="7 8">
    <name type="scientific">Lentibacillus salinarum</name>
    <dbReference type="NCBI Taxonomy" id="446820"/>
    <lineage>
        <taxon>Bacteria</taxon>
        <taxon>Bacillati</taxon>
        <taxon>Bacillota</taxon>
        <taxon>Bacilli</taxon>
        <taxon>Bacillales</taxon>
        <taxon>Bacillaceae</taxon>
        <taxon>Lentibacillus</taxon>
    </lineage>
</organism>
<protein>
    <submittedName>
        <fullName evidence="7">Tetratricopeptide repeat protein</fullName>
    </submittedName>
</protein>
<evidence type="ECO:0000256" key="5">
    <source>
        <dbReference type="SAM" id="Coils"/>
    </source>
</evidence>
<gene>
    <name evidence="7" type="ORF">ACFQ4A_10405</name>
</gene>
<evidence type="ECO:0000313" key="7">
    <source>
        <dbReference type="EMBL" id="MFD1362065.1"/>
    </source>
</evidence>
<evidence type="ECO:0000259" key="6">
    <source>
        <dbReference type="PROSITE" id="PS50076"/>
    </source>
</evidence>
<dbReference type="PANTHER" id="PTHR43096">
    <property type="entry name" value="DNAJ HOMOLOG 1, MITOCHONDRIAL-RELATED"/>
    <property type="match status" value="1"/>
</dbReference>
<feature type="domain" description="J" evidence="6">
    <location>
        <begin position="7"/>
        <end position="66"/>
    </location>
</feature>
<evidence type="ECO:0000256" key="3">
    <source>
        <dbReference type="ARBA" id="ARBA00023186"/>
    </source>
</evidence>
<dbReference type="PRINTS" id="PR00625">
    <property type="entry name" value="JDOMAIN"/>
</dbReference>
<dbReference type="SUPFAM" id="SSF46565">
    <property type="entry name" value="Chaperone J-domain"/>
    <property type="match status" value="1"/>
</dbReference>
<feature type="repeat" description="TPR" evidence="4">
    <location>
        <begin position="72"/>
        <end position="105"/>
    </location>
</feature>
<keyword evidence="5" id="KW-0175">Coiled coil</keyword>
<proteinExistence type="predicted"/>
<keyword evidence="8" id="KW-1185">Reference proteome</keyword>
<dbReference type="InterPro" id="IPR036869">
    <property type="entry name" value="J_dom_sf"/>
</dbReference>
<dbReference type="EMBL" id="JBHTNH010000023">
    <property type="protein sequence ID" value="MFD1362065.1"/>
    <property type="molecule type" value="Genomic_DNA"/>
</dbReference>
<feature type="coiled-coil region" evidence="5">
    <location>
        <begin position="239"/>
        <end position="273"/>
    </location>
</feature>
<dbReference type="SMART" id="SM00271">
    <property type="entry name" value="DnaJ"/>
    <property type="match status" value="1"/>
</dbReference>